<dbReference type="Proteomes" id="UP000464577">
    <property type="component" value="Chromosome"/>
</dbReference>
<accession>A0A6P1W6H6</accession>
<dbReference type="RefSeq" id="WP_162389730.1">
    <property type="nucleotide sequence ID" value="NZ_CP045997.1"/>
</dbReference>
<keyword evidence="2" id="KW-0732">Signal</keyword>
<dbReference type="EMBL" id="CP045997">
    <property type="protein sequence ID" value="QHV99326.1"/>
    <property type="molecule type" value="Genomic_DNA"/>
</dbReference>
<evidence type="ECO:0000256" key="1">
    <source>
        <dbReference type="SAM" id="Coils"/>
    </source>
</evidence>
<name>A0A6P1W6H6_9BACT</name>
<feature type="chain" id="PRO_5026803343" description="TMF family protein" evidence="2">
    <location>
        <begin position="23"/>
        <end position="516"/>
    </location>
</feature>
<evidence type="ECO:0000256" key="2">
    <source>
        <dbReference type="SAM" id="SignalP"/>
    </source>
</evidence>
<feature type="coiled-coil region" evidence="1">
    <location>
        <begin position="477"/>
        <end position="515"/>
    </location>
</feature>
<reference evidence="3 4" key="1">
    <citation type="submission" date="2019-11" db="EMBL/GenBank/DDBJ databases">
        <title>Spirosoma endbachense sp. nov., isolated from a natural salt meadow.</title>
        <authorList>
            <person name="Rojas J."/>
            <person name="Ambika Manirajan B."/>
            <person name="Ratering S."/>
            <person name="Suarez C."/>
            <person name="Geissler-Plaum R."/>
            <person name="Schnell S."/>
        </authorList>
    </citation>
    <scope>NUCLEOTIDE SEQUENCE [LARGE SCALE GENOMIC DNA]</scope>
    <source>
        <strain evidence="3 4">I-24</strain>
    </source>
</reference>
<keyword evidence="1" id="KW-0175">Coiled coil</keyword>
<evidence type="ECO:0000313" key="4">
    <source>
        <dbReference type="Proteomes" id="UP000464577"/>
    </source>
</evidence>
<keyword evidence="4" id="KW-1185">Reference proteome</keyword>
<dbReference type="Gene3D" id="2.150.10.10">
    <property type="entry name" value="Serralysin-like metalloprotease, C-terminal"/>
    <property type="match status" value="2"/>
</dbReference>
<protein>
    <recommendedName>
        <fullName evidence="5">TMF family protein</fullName>
    </recommendedName>
</protein>
<dbReference type="AlphaFoldDB" id="A0A6P1W6H6"/>
<dbReference type="InterPro" id="IPR011049">
    <property type="entry name" value="Serralysin-like_metalloprot_C"/>
</dbReference>
<sequence length="516" mass="54657">MNKLLIFCTILFLMATRWPVKAQARTTLFMGIANDQLNGRFNTVYGFRDNIPGATDAPSYAHGQGNTLVGANASNYTNGSDNTAVGFNAGGWFLSGSQNVFIGSGSSAQFGGSDSPSSNTRIMTGNSFVGFGAGYSNRGDYNVFMGHQAGYSNVMGRNNVFLGANTGYANTEGSNNIFLGYQAGQANKTGANNTFVGWLSGQANTTGQLNVFVGGYTGHNNTTGQLNTFLGYATGWSNTTGRVNTFLGGYAGESNTTGIQNTLVGYQAGRGVTTGNNNTMMGYQAGQNVTTGSNNIIIGVKSGTAVTEGSDNILMGFNSQSEDGLQNAIAIGANSRVAASNALILGNQVNVGIGTSAPTNRLEVISQSPNTSGLTLTNLTAASPATQTTDQFLTVNEKGDVVKARYQLRISSPSEWSDKVFSSSYPLRSLSSVASYIDQHGHLPGVPSAEHVVKDGVDLVKMQATMLEKIEELTLYSIEQDKKIEDQQARIELLEKQHQQEIAALKQLLKQLLNKK</sequence>
<organism evidence="3 4">
    <name type="scientific">Spirosoma endbachense</name>
    <dbReference type="NCBI Taxonomy" id="2666025"/>
    <lineage>
        <taxon>Bacteria</taxon>
        <taxon>Pseudomonadati</taxon>
        <taxon>Bacteroidota</taxon>
        <taxon>Cytophagia</taxon>
        <taxon>Cytophagales</taxon>
        <taxon>Cytophagaceae</taxon>
        <taxon>Spirosoma</taxon>
    </lineage>
</organism>
<feature type="signal peptide" evidence="2">
    <location>
        <begin position="1"/>
        <end position="22"/>
    </location>
</feature>
<evidence type="ECO:0000313" key="3">
    <source>
        <dbReference type="EMBL" id="QHV99326.1"/>
    </source>
</evidence>
<gene>
    <name evidence="3" type="ORF">GJR95_31850</name>
</gene>
<evidence type="ECO:0008006" key="5">
    <source>
        <dbReference type="Google" id="ProtNLM"/>
    </source>
</evidence>
<proteinExistence type="predicted"/>
<dbReference type="KEGG" id="senf:GJR95_31850"/>